<name>A0A8S1BR57_9INSE</name>
<feature type="region of interest" description="Disordered" evidence="5">
    <location>
        <begin position="258"/>
        <end position="299"/>
    </location>
</feature>
<keyword evidence="4 6" id="KW-0472">Membrane</keyword>
<organism evidence="7 8">
    <name type="scientific">Cloeon dipterum</name>
    <dbReference type="NCBI Taxonomy" id="197152"/>
    <lineage>
        <taxon>Eukaryota</taxon>
        <taxon>Metazoa</taxon>
        <taxon>Ecdysozoa</taxon>
        <taxon>Arthropoda</taxon>
        <taxon>Hexapoda</taxon>
        <taxon>Insecta</taxon>
        <taxon>Pterygota</taxon>
        <taxon>Palaeoptera</taxon>
        <taxon>Ephemeroptera</taxon>
        <taxon>Pisciforma</taxon>
        <taxon>Baetidae</taxon>
        <taxon>Cloeon</taxon>
    </lineage>
</organism>
<feature type="compositionally biased region" description="Pro residues" evidence="5">
    <location>
        <begin position="267"/>
        <end position="276"/>
    </location>
</feature>
<keyword evidence="3 6" id="KW-1133">Transmembrane helix</keyword>
<reference evidence="7 8" key="1">
    <citation type="submission" date="2020-04" db="EMBL/GenBank/DDBJ databases">
        <authorList>
            <person name="Alioto T."/>
            <person name="Alioto T."/>
            <person name="Gomez Garrido J."/>
        </authorList>
    </citation>
    <scope>NUCLEOTIDE SEQUENCE [LARGE SCALE GENOMIC DNA]</scope>
</reference>
<evidence type="ECO:0000313" key="8">
    <source>
        <dbReference type="Proteomes" id="UP000494165"/>
    </source>
</evidence>
<dbReference type="PANTHER" id="PTHR19282:SF534">
    <property type="entry name" value="TETRASPANIN FAMILY-RELATED"/>
    <property type="match status" value="1"/>
</dbReference>
<evidence type="ECO:0000313" key="7">
    <source>
        <dbReference type="EMBL" id="CAB3361376.1"/>
    </source>
</evidence>
<dbReference type="AlphaFoldDB" id="A0A8S1BR57"/>
<dbReference type="PANTHER" id="PTHR19282">
    <property type="entry name" value="TETRASPANIN"/>
    <property type="match status" value="1"/>
</dbReference>
<protein>
    <recommendedName>
        <fullName evidence="9">Tetraspanin</fullName>
    </recommendedName>
</protein>
<dbReference type="Pfam" id="PF00335">
    <property type="entry name" value="Tetraspanin"/>
    <property type="match status" value="1"/>
</dbReference>
<evidence type="ECO:0000256" key="2">
    <source>
        <dbReference type="ARBA" id="ARBA00022692"/>
    </source>
</evidence>
<dbReference type="Gene3D" id="1.10.1450.10">
    <property type="entry name" value="Tetraspanin"/>
    <property type="match status" value="1"/>
</dbReference>
<dbReference type="InterPro" id="IPR018499">
    <property type="entry name" value="Tetraspanin/Peripherin"/>
</dbReference>
<feature type="transmembrane region" description="Helical" evidence="6">
    <location>
        <begin position="47"/>
        <end position="72"/>
    </location>
</feature>
<gene>
    <name evidence="7" type="ORF">CLODIP_2_CD15891</name>
</gene>
<dbReference type="OrthoDB" id="6239677at2759"/>
<accession>A0A8S1BR57</accession>
<evidence type="ECO:0008006" key="9">
    <source>
        <dbReference type="Google" id="ProtNLM"/>
    </source>
</evidence>
<feature type="transmembrane region" description="Helical" evidence="6">
    <location>
        <begin position="12"/>
        <end position="35"/>
    </location>
</feature>
<evidence type="ECO:0000256" key="3">
    <source>
        <dbReference type="ARBA" id="ARBA00022989"/>
    </source>
</evidence>
<evidence type="ECO:0000256" key="1">
    <source>
        <dbReference type="ARBA" id="ARBA00004141"/>
    </source>
</evidence>
<keyword evidence="8" id="KW-1185">Reference proteome</keyword>
<dbReference type="InterPro" id="IPR008952">
    <property type="entry name" value="Tetraspanin_EC2_sf"/>
</dbReference>
<evidence type="ECO:0000256" key="4">
    <source>
        <dbReference type="ARBA" id="ARBA00023136"/>
    </source>
</evidence>
<keyword evidence="2 6" id="KW-0812">Transmembrane</keyword>
<comment type="caution">
    <text evidence="7">The sequence shown here is derived from an EMBL/GenBank/DDBJ whole genome shotgun (WGS) entry which is preliminary data.</text>
</comment>
<comment type="subcellular location">
    <subcellularLocation>
        <location evidence="1">Membrane</location>
        <topology evidence="1">Multi-pass membrane protein</topology>
    </subcellularLocation>
</comment>
<proteinExistence type="predicted"/>
<dbReference type="SUPFAM" id="SSF48652">
    <property type="entry name" value="Tetraspanin"/>
    <property type="match status" value="1"/>
</dbReference>
<feature type="transmembrane region" description="Helical" evidence="6">
    <location>
        <begin position="197"/>
        <end position="222"/>
    </location>
</feature>
<dbReference type="CDD" id="cd03127">
    <property type="entry name" value="tetraspanin_LEL"/>
    <property type="match status" value="1"/>
</dbReference>
<evidence type="ECO:0000256" key="5">
    <source>
        <dbReference type="SAM" id="MobiDB-lite"/>
    </source>
</evidence>
<feature type="transmembrane region" description="Helical" evidence="6">
    <location>
        <begin position="84"/>
        <end position="106"/>
    </location>
</feature>
<dbReference type="EMBL" id="CADEPI010000006">
    <property type="protein sequence ID" value="CAB3361376.1"/>
    <property type="molecule type" value="Genomic_DNA"/>
</dbReference>
<evidence type="ECO:0000256" key="6">
    <source>
        <dbReference type="SAM" id="Phobius"/>
    </source>
</evidence>
<dbReference type="Proteomes" id="UP000494165">
    <property type="component" value="Unassembled WGS sequence"/>
</dbReference>
<sequence>MGVGTAFIRWGFVIYDLCLGLLSAAATVFAAWVLIEVLNYGYFLDVTVVAAPSIALLLGALLLLPSIVVLGFRAFTTKKSTLAIIYWLLVATSAILALALSCWTLFLRHKVQAGYLAHKIVNPVLVANPKSLDDAKTKHYWDALQTSMKCCGLNGAADYKSTGSLPMSCCDVVEQVCSKTYPRGCSVALTEFSADKLAQITIVAAVTSLVLLLGVYAGCSYSRSLQHEKKRRRRNAALDAELQQEQLPLNASNMRTVSMVSSLPRKSAPPVPPKPSPRYVRSASKNSAWNDETMVHKVG</sequence>
<dbReference type="GO" id="GO:0005886">
    <property type="term" value="C:plasma membrane"/>
    <property type="evidence" value="ECO:0007669"/>
    <property type="project" value="TreeGrafter"/>
</dbReference>